<dbReference type="AlphaFoldDB" id="A0A540X2W8"/>
<feature type="chain" id="PRO_5022233518" description="Lipoprotein" evidence="2">
    <location>
        <begin position="29"/>
        <end position="223"/>
    </location>
</feature>
<organism evidence="3 4">
    <name type="scientific">Myxococcus llanfairpwllgwyngyllgogerychwyrndrobwllllantysiliogogogochensis</name>
    <dbReference type="NCBI Taxonomy" id="2590453"/>
    <lineage>
        <taxon>Bacteria</taxon>
        <taxon>Pseudomonadati</taxon>
        <taxon>Myxococcota</taxon>
        <taxon>Myxococcia</taxon>
        <taxon>Myxococcales</taxon>
        <taxon>Cystobacterineae</taxon>
        <taxon>Myxococcaceae</taxon>
        <taxon>Myxococcus</taxon>
    </lineage>
</organism>
<evidence type="ECO:0008006" key="5">
    <source>
        <dbReference type="Google" id="ProtNLM"/>
    </source>
</evidence>
<gene>
    <name evidence="3" type="ORF">FJV41_13125</name>
</gene>
<name>A0A540X2W8_9BACT</name>
<feature type="signal peptide" evidence="2">
    <location>
        <begin position="1"/>
        <end position="28"/>
    </location>
</feature>
<evidence type="ECO:0000256" key="1">
    <source>
        <dbReference type="SAM" id="MobiDB-lite"/>
    </source>
</evidence>
<comment type="caution">
    <text evidence="3">The sequence shown here is derived from an EMBL/GenBank/DDBJ whole genome shotgun (WGS) entry which is preliminary data.</text>
</comment>
<keyword evidence="4" id="KW-1185">Reference proteome</keyword>
<keyword evidence="2" id="KW-0732">Signal</keyword>
<evidence type="ECO:0000313" key="3">
    <source>
        <dbReference type="EMBL" id="TQF15553.1"/>
    </source>
</evidence>
<dbReference type="RefSeq" id="WP_141642800.1">
    <property type="nucleotide sequence ID" value="NZ_VIFM01000041.1"/>
</dbReference>
<feature type="region of interest" description="Disordered" evidence="1">
    <location>
        <begin position="31"/>
        <end position="59"/>
    </location>
</feature>
<evidence type="ECO:0000313" key="4">
    <source>
        <dbReference type="Proteomes" id="UP000315369"/>
    </source>
</evidence>
<protein>
    <recommendedName>
        <fullName evidence="5">Lipoprotein</fullName>
    </recommendedName>
</protein>
<evidence type="ECO:0000256" key="2">
    <source>
        <dbReference type="SAM" id="SignalP"/>
    </source>
</evidence>
<proteinExistence type="predicted"/>
<feature type="region of interest" description="Disordered" evidence="1">
    <location>
        <begin position="85"/>
        <end position="136"/>
    </location>
</feature>
<sequence length="223" mass="22849">MRGKVAWMAVVVASLSLMLCAGGCTAEAQPASEEARPPAAPSVVKPVPPSGQTPTPAEVSELWNSMSGLRAEVRQLRQEVSKLRTQVGAQAQGTGGSGTQARAGSEPDTQASGTGGAGTAPRQVENDVPPAGSNVPAPTGTAVVMATFTGAVRSVAPPDVVIAQDSGEPLTLEVTPRTRVLRNGKSVGLRDLDPGDRVSAVVDMVGEHETVEISVLRKEDPDN</sequence>
<dbReference type="EMBL" id="VIFM01000041">
    <property type="protein sequence ID" value="TQF15553.1"/>
    <property type="molecule type" value="Genomic_DNA"/>
</dbReference>
<accession>A0A540X2W8</accession>
<dbReference type="Proteomes" id="UP000315369">
    <property type="component" value="Unassembled WGS sequence"/>
</dbReference>
<dbReference type="OrthoDB" id="5525896at2"/>
<reference evidence="3 4" key="1">
    <citation type="submission" date="2019-06" db="EMBL/GenBank/DDBJ databases">
        <authorList>
            <person name="Livingstone P."/>
            <person name="Whitworth D."/>
        </authorList>
    </citation>
    <scope>NUCLEOTIDE SEQUENCE [LARGE SCALE GENOMIC DNA]</scope>
    <source>
        <strain evidence="3 4">AM401</strain>
    </source>
</reference>